<accession>A0A2H3C5P0</accession>
<organism evidence="6 7">
    <name type="scientific">Armillaria solidipes</name>
    <dbReference type="NCBI Taxonomy" id="1076256"/>
    <lineage>
        <taxon>Eukaryota</taxon>
        <taxon>Fungi</taxon>
        <taxon>Dikarya</taxon>
        <taxon>Basidiomycota</taxon>
        <taxon>Agaricomycotina</taxon>
        <taxon>Agaricomycetes</taxon>
        <taxon>Agaricomycetidae</taxon>
        <taxon>Agaricales</taxon>
        <taxon>Marasmiineae</taxon>
        <taxon>Physalacriaceae</taxon>
        <taxon>Armillaria</taxon>
    </lineage>
</organism>
<protein>
    <recommendedName>
        <fullName evidence="1">peptidyl-tRNA hydrolase</fullName>
        <ecNumber evidence="1">3.1.1.29</ecNumber>
    </recommendedName>
</protein>
<dbReference type="Pfam" id="PF01195">
    <property type="entry name" value="Pept_tRNA_hydro"/>
    <property type="match status" value="1"/>
</dbReference>
<evidence type="ECO:0000256" key="1">
    <source>
        <dbReference type="ARBA" id="ARBA00013260"/>
    </source>
</evidence>
<dbReference type="EMBL" id="KZ293420">
    <property type="protein sequence ID" value="PBK73638.1"/>
    <property type="molecule type" value="Genomic_DNA"/>
</dbReference>
<sequence>MTFGAPQLIIVGLGNLPMPLTRHSVGQLVVDALASRLGIHLSSTRRGISGQGNVLLAGRPVALTLFKSKKLMNISGPSIVEAYRATVSSPSSMIVISDSLSHKPQTLSARLGGSANGHNGLKSIMSALGGETGFWQFRAGIGRDESDAADYVLRKLSSSERSFWENEGLDKVLKEIEKVASQQK</sequence>
<dbReference type="InterPro" id="IPR018171">
    <property type="entry name" value="Pept_tRNA_hydro_CS"/>
</dbReference>
<evidence type="ECO:0000256" key="2">
    <source>
        <dbReference type="ARBA" id="ARBA00022555"/>
    </source>
</evidence>
<keyword evidence="2" id="KW-0820">tRNA-binding</keyword>
<comment type="similarity">
    <text evidence="5">Belongs to the PTH family.</text>
</comment>
<evidence type="ECO:0000256" key="5">
    <source>
        <dbReference type="ARBA" id="ARBA00038063"/>
    </source>
</evidence>
<keyword evidence="3 6" id="KW-0378">Hydrolase</keyword>
<name>A0A2H3C5P0_9AGAR</name>
<dbReference type="GO" id="GO:0000049">
    <property type="term" value="F:tRNA binding"/>
    <property type="evidence" value="ECO:0007669"/>
    <property type="project" value="UniProtKB-KW"/>
</dbReference>
<dbReference type="AlphaFoldDB" id="A0A2H3C5P0"/>
<evidence type="ECO:0000313" key="6">
    <source>
        <dbReference type="EMBL" id="PBK73638.1"/>
    </source>
</evidence>
<dbReference type="NCBIfam" id="TIGR00447">
    <property type="entry name" value="pth"/>
    <property type="match status" value="1"/>
</dbReference>
<dbReference type="EC" id="3.1.1.29" evidence="1"/>
<dbReference type="STRING" id="1076256.A0A2H3C5P0"/>
<keyword evidence="4" id="KW-0694">RNA-binding</keyword>
<dbReference type="PROSITE" id="PS01196">
    <property type="entry name" value="PEPT_TRNA_HYDROL_2"/>
    <property type="match status" value="1"/>
</dbReference>
<reference evidence="7" key="1">
    <citation type="journal article" date="2017" name="Nat. Ecol. Evol.">
        <title>Genome expansion and lineage-specific genetic innovations in the forest pathogenic fungi Armillaria.</title>
        <authorList>
            <person name="Sipos G."/>
            <person name="Prasanna A.N."/>
            <person name="Walter M.C."/>
            <person name="O'Connor E."/>
            <person name="Balint B."/>
            <person name="Krizsan K."/>
            <person name="Kiss B."/>
            <person name="Hess J."/>
            <person name="Varga T."/>
            <person name="Slot J."/>
            <person name="Riley R."/>
            <person name="Boka B."/>
            <person name="Rigling D."/>
            <person name="Barry K."/>
            <person name="Lee J."/>
            <person name="Mihaltcheva S."/>
            <person name="LaButti K."/>
            <person name="Lipzen A."/>
            <person name="Waldron R."/>
            <person name="Moloney N.M."/>
            <person name="Sperisen C."/>
            <person name="Kredics L."/>
            <person name="Vagvoelgyi C."/>
            <person name="Patrignani A."/>
            <person name="Fitzpatrick D."/>
            <person name="Nagy I."/>
            <person name="Doyle S."/>
            <person name="Anderson J.B."/>
            <person name="Grigoriev I.V."/>
            <person name="Gueldener U."/>
            <person name="Muensterkoetter M."/>
            <person name="Nagy L.G."/>
        </authorList>
    </citation>
    <scope>NUCLEOTIDE SEQUENCE [LARGE SCALE GENOMIC DNA]</scope>
    <source>
        <strain evidence="7">28-4</strain>
    </source>
</reference>
<dbReference type="PANTHER" id="PTHR17224">
    <property type="entry name" value="PEPTIDYL-TRNA HYDROLASE"/>
    <property type="match status" value="1"/>
</dbReference>
<dbReference type="InterPro" id="IPR001328">
    <property type="entry name" value="Pept_tRNA_hydro"/>
</dbReference>
<dbReference type="InterPro" id="IPR036416">
    <property type="entry name" value="Pept_tRNA_hydro_sf"/>
</dbReference>
<evidence type="ECO:0000313" key="7">
    <source>
        <dbReference type="Proteomes" id="UP000218334"/>
    </source>
</evidence>
<evidence type="ECO:0000256" key="4">
    <source>
        <dbReference type="ARBA" id="ARBA00022884"/>
    </source>
</evidence>
<keyword evidence="7" id="KW-1185">Reference proteome</keyword>
<proteinExistence type="inferred from homology"/>
<evidence type="ECO:0000256" key="3">
    <source>
        <dbReference type="ARBA" id="ARBA00022801"/>
    </source>
</evidence>
<dbReference type="Proteomes" id="UP000218334">
    <property type="component" value="Unassembled WGS sequence"/>
</dbReference>
<dbReference type="PANTHER" id="PTHR17224:SF1">
    <property type="entry name" value="PEPTIDYL-TRNA HYDROLASE"/>
    <property type="match status" value="1"/>
</dbReference>
<dbReference type="GO" id="GO:0004045">
    <property type="term" value="F:peptidyl-tRNA hydrolase activity"/>
    <property type="evidence" value="ECO:0007669"/>
    <property type="project" value="UniProtKB-EC"/>
</dbReference>
<dbReference type="Gene3D" id="3.40.50.1470">
    <property type="entry name" value="Peptidyl-tRNA hydrolase"/>
    <property type="match status" value="1"/>
</dbReference>
<gene>
    <name evidence="6" type="ORF">ARMSODRAFT_880599</name>
</gene>
<dbReference type="SUPFAM" id="SSF53178">
    <property type="entry name" value="Peptidyl-tRNA hydrolase-like"/>
    <property type="match status" value="1"/>
</dbReference>